<proteinExistence type="predicted"/>
<dbReference type="RefSeq" id="WP_123128421.1">
    <property type="nucleotide sequence ID" value="NZ_RJJD01000015.1"/>
</dbReference>
<keyword evidence="3" id="KW-1185">Reference proteome</keyword>
<accession>A0A3M9MD56</accession>
<reference evidence="2 3" key="1">
    <citation type="submission" date="2018-11" db="EMBL/GenBank/DDBJ databases">
        <title>Rufibacter latericius sp. nov., isolated from water in Baiyang Lake.</title>
        <authorList>
            <person name="Yang Y."/>
        </authorList>
    </citation>
    <scope>NUCLEOTIDE SEQUENCE [LARGE SCALE GENOMIC DNA]</scope>
    <source>
        <strain evidence="2 3">R-22-1c-1</strain>
    </source>
</reference>
<evidence type="ECO:0000313" key="2">
    <source>
        <dbReference type="EMBL" id="RNI23501.1"/>
    </source>
</evidence>
<keyword evidence="1" id="KW-1133">Transmembrane helix</keyword>
<dbReference type="OrthoDB" id="1447786at2"/>
<keyword evidence="1" id="KW-0472">Membrane</keyword>
<dbReference type="InterPro" id="IPR045584">
    <property type="entry name" value="Pilin-like"/>
</dbReference>
<dbReference type="AlphaFoldDB" id="A0A3M9MD56"/>
<keyword evidence="1" id="KW-0812">Transmembrane</keyword>
<organism evidence="2 3">
    <name type="scientific">Rufibacter latericius</name>
    <dbReference type="NCBI Taxonomy" id="2487040"/>
    <lineage>
        <taxon>Bacteria</taxon>
        <taxon>Pseudomonadati</taxon>
        <taxon>Bacteroidota</taxon>
        <taxon>Cytophagia</taxon>
        <taxon>Cytophagales</taxon>
        <taxon>Hymenobacteraceae</taxon>
        <taxon>Rufibacter</taxon>
    </lineage>
</organism>
<dbReference type="EMBL" id="RJJD01000015">
    <property type="protein sequence ID" value="RNI23501.1"/>
    <property type="molecule type" value="Genomic_DNA"/>
</dbReference>
<evidence type="ECO:0000256" key="1">
    <source>
        <dbReference type="SAM" id="Phobius"/>
    </source>
</evidence>
<evidence type="ECO:0008006" key="4">
    <source>
        <dbReference type="Google" id="ProtNLM"/>
    </source>
</evidence>
<protein>
    <recommendedName>
        <fullName evidence="4">Type II secretion system protein GspG C-terminal domain-containing protein</fullName>
    </recommendedName>
</protein>
<dbReference type="Gene3D" id="3.30.700.10">
    <property type="entry name" value="Glycoprotein, Type 4 Pilin"/>
    <property type="match status" value="1"/>
</dbReference>
<sequence>MNKVVDFMALLFNIRTANNTEGYQRGRFGWMKTLLMPFRWAVLLLVAGTVLLLLISLLTDSYFKEKNTRKKLSQLAAVIVKHEQRQRQLPSSLPEAVANSPLHRDLTLDSWGQPILYKHNPGKKTFLLLSGGKDRQLHTKDDLAQMVQIESSGE</sequence>
<dbReference type="SUPFAM" id="SSF54523">
    <property type="entry name" value="Pili subunits"/>
    <property type="match status" value="1"/>
</dbReference>
<comment type="caution">
    <text evidence="2">The sequence shown here is derived from an EMBL/GenBank/DDBJ whole genome shotgun (WGS) entry which is preliminary data.</text>
</comment>
<gene>
    <name evidence="2" type="ORF">EFB08_18375</name>
</gene>
<feature type="transmembrane region" description="Helical" evidence="1">
    <location>
        <begin position="40"/>
        <end position="63"/>
    </location>
</feature>
<dbReference type="Proteomes" id="UP000272117">
    <property type="component" value="Unassembled WGS sequence"/>
</dbReference>
<name>A0A3M9MD56_9BACT</name>
<evidence type="ECO:0000313" key="3">
    <source>
        <dbReference type="Proteomes" id="UP000272117"/>
    </source>
</evidence>